<dbReference type="Gene3D" id="2.60.40.10">
    <property type="entry name" value="Immunoglobulins"/>
    <property type="match status" value="1"/>
</dbReference>
<dbReference type="InterPro" id="IPR036881">
    <property type="entry name" value="Glyco_hydro_3_C_sf"/>
</dbReference>
<dbReference type="InterPro" id="IPR013783">
    <property type="entry name" value="Ig-like_fold"/>
</dbReference>
<dbReference type="SMART" id="SM01217">
    <property type="entry name" value="Fn3_like"/>
    <property type="match status" value="1"/>
</dbReference>
<dbReference type="EMBL" id="QGGY01000001">
    <property type="protein sequence ID" value="PWJ79173.1"/>
    <property type="molecule type" value="Genomic_DNA"/>
</dbReference>
<dbReference type="Pfam" id="PF00933">
    <property type="entry name" value="Glyco_hydro_3"/>
    <property type="match status" value="1"/>
</dbReference>
<proteinExistence type="inferred from homology"/>
<gene>
    <name evidence="6" type="ORF">C7383_101550</name>
</gene>
<keyword evidence="7" id="KW-1185">Reference proteome</keyword>
<keyword evidence="3" id="KW-0812">Transmembrane</keyword>
<dbReference type="InterPro" id="IPR002772">
    <property type="entry name" value="Glyco_hydro_3_C"/>
</dbReference>
<dbReference type="Pfam" id="PF14310">
    <property type="entry name" value="Fn3-like"/>
    <property type="match status" value="1"/>
</dbReference>
<organism evidence="6 7">
    <name type="scientific">Murimonas intestini</name>
    <dbReference type="NCBI Taxonomy" id="1337051"/>
    <lineage>
        <taxon>Bacteria</taxon>
        <taxon>Bacillati</taxon>
        <taxon>Bacillota</taxon>
        <taxon>Clostridia</taxon>
        <taxon>Lachnospirales</taxon>
        <taxon>Lachnospiraceae</taxon>
        <taxon>Murimonas</taxon>
    </lineage>
</organism>
<dbReference type="PANTHER" id="PTHR42715:SF10">
    <property type="entry name" value="BETA-GLUCOSIDASE"/>
    <property type="match status" value="1"/>
</dbReference>
<dbReference type="SUPFAM" id="SSF52279">
    <property type="entry name" value="Beta-D-glucan exohydrolase, C-terminal domain"/>
    <property type="match status" value="1"/>
</dbReference>
<comment type="similarity">
    <text evidence="1">Belongs to the glycosyl hydrolase 3 family.</text>
</comment>
<feature type="signal peptide" evidence="4">
    <location>
        <begin position="1"/>
        <end position="29"/>
    </location>
</feature>
<dbReference type="PRINTS" id="PR00133">
    <property type="entry name" value="GLHYDRLASE3"/>
</dbReference>
<dbReference type="Pfam" id="PF01915">
    <property type="entry name" value="Glyco_hydro_3_C"/>
    <property type="match status" value="1"/>
</dbReference>
<evidence type="ECO:0000256" key="1">
    <source>
        <dbReference type="ARBA" id="ARBA00005336"/>
    </source>
</evidence>
<accession>A0AB73TAZ3</accession>
<evidence type="ECO:0000256" key="2">
    <source>
        <dbReference type="ARBA" id="ARBA00022801"/>
    </source>
</evidence>
<keyword evidence="3" id="KW-0472">Membrane</keyword>
<evidence type="ECO:0000313" key="6">
    <source>
        <dbReference type="EMBL" id="PWJ79173.1"/>
    </source>
</evidence>
<dbReference type="InterPro" id="IPR036962">
    <property type="entry name" value="Glyco_hydro_3_N_sf"/>
</dbReference>
<keyword evidence="4" id="KW-0732">Signal</keyword>
<evidence type="ECO:0000259" key="5">
    <source>
        <dbReference type="SMART" id="SM01217"/>
    </source>
</evidence>
<dbReference type="PANTHER" id="PTHR42715">
    <property type="entry name" value="BETA-GLUCOSIDASE"/>
    <property type="match status" value="1"/>
</dbReference>
<dbReference type="Gene3D" id="3.20.20.300">
    <property type="entry name" value="Glycoside hydrolase, family 3, N-terminal domain"/>
    <property type="match status" value="1"/>
</dbReference>
<dbReference type="Gene3D" id="3.40.50.1700">
    <property type="entry name" value="Glycoside hydrolase family 3 C-terminal domain"/>
    <property type="match status" value="1"/>
</dbReference>
<dbReference type="GO" id="GO:0005975">
    <property type="term" value="P:carbohydrate metabolic process"/>
    <property type="evidence" value="ECO:0007669"/>
    <property type="project" value="InterPro"/>
</dbReference>
<comment type="caution">
    <text evidence="6">The sequence shown here is derived from an EMBL/GenBank/DDBJ whole genome shotgun (WGS) entry which is preliminary data.</text>
</comment>
<dbReference type="InterPro" id="IPR050288">
    <property type="entry name" value="Cellulose_deg_GH3"/>
</dbReference>
<keyword evidence="3" id="KW-1133">Transmembrane helix</keyword>
<sequence>MKIDSRKKAARVCAGLLAGILGISSSTYAVVNAQRSTLDANLGTSSYKVVTDTSASDDNLYGITAKQGKVINVDGEEVEVDCTTLEGLFEYEKDVAVRQAAESAVLLKNENNVLPMEREDMQNVTLLGSRSYAVLGEIEMWGMLRKTISGTSFGGKMGSVAPAELSVSIADALEGQGFTVNQKVADAYTAYLEETENQVDIEFSESYSPNESNPSDIGLDSLKDSFGKVAIVTVGRPASESKYYLPGEEGKANPDEFHKDKDVLGLSKDELATLQYARDNFEKVVVLINAVQMDLPELDEYADSIMWVGLPGAYGFEGIARVLNGAVSPSGALTDTFAAQAANSIAMVNQQYSFQSGNGITIDNEVYTNEYYEPEMESIYTGYKYYESRYYDSVINERNARDAVGATGGADTWNYNQEVVWPFGYGLSYTKFDETGLKVNADDEAQMLRAKVTVKNTGDMAGKHIVQLYVQVPYVSDGVEKSAIQLAGFAKTDVLEPGGEQTVEINCDYEYFASWDRTLEHNGVQGGYILDSGDYYFTTGNGVNDALNNILAVQGYTTENTDGYMTSDGDKDKVVADAFDRIEITKSNSGEMYQNQLDNMDLALQIEGVENFSRSDWKNNWPKVYSDLTPAESMKDALENQVYTLNENGDPSSVKFGQDNGLTLADLKPEKGEKLSYDDPLLQMYVEQYDLGDAVAALINGDSYSFGPTTVAGKEKAQTIAILDDGPMGFDSYNAGKGAEIKAENDPYNAKNDPDYETYKDTAMRILPTGVNIGATWNTELNHEAGEMIANLALWNGVAAIQGPGSNTHRNAYNARNHEYYSEDGMLTGIMMNTFCGGAWDYGLICTVKHFAFNDTELNRMGVSAFMSEQRARENELRAFQVGIEEDNVTGIMMGMNRAGGYFVGANPGLMNIIRNEWAFTGFIETDMTVGTYDNNRDSLAAGVDSMLHAITADKAAPSRDELLKNWSGDVQYATGTVNEIVEKDTYFLTQVQGALKHITWIIANSNYMNGIDKTTRMEKVNTWYDNLFIAVIALSAAGTLLLLGGSVVVEMKKRKKDEA</sequence>
<dbReference type="InterPro" id="IPR017853">
    <property type="entry name" value="GH"/>
</dbReference>
<reference evidence="6 7" key="1">
    <citation type="submission" date="2018-05" db="EMBL/GenBank/DDBJ databases">
        <authorList>
            <person name="Goeker M."/>
            <person name="Huntemann M."/>
            <person name="Clum A."/>
            <person name="Pillay M."/>
            <person name="Palaniappan K."/>
            <person name="Varghese N."/>
            <person name="Mikhailova N."/>
            <person name="Stamatis D."/>
            <person name="Reddy T."/>
            <person name="Daum C."/>
            <person name="Shapiro N."/>
            <person name="Ivanova N."/>
            <person name="Kyrpides N."/>
            <person name="Woyke T."/>
        </authorList>
    </citation>
    <scope>NUCLEOTIDE SEQUENCE [LARGE SCALE GENOMIC DNA]</scope>
    <source>
        <strain evidence="6 7">DSM 26524</strain>
    </source>
</reference>
<keyword evidence="2" id="KW-0378">Hydrolase</keyword>
<feature type="transmembrane region" description="Helical" evidence="3">
    <location>
        <begin position="1028"/>
        <end position="1050"/>
    </location>
</feature>
<feature type="chain" id="PRO_5044491322" evidence="4">
    <location>
        <begin position="30"/>
        <end position="1060"/>
    </location>
</feature>
<dbReference type="InterPro" id="IPR001764">
    <property type="entry name" value="Glyco_hydro_3_N"/>
</dbReference>
<evidence type="ECO:0000256" key="4">
    <source>
        <dbReference type="SAM" id="SignalP"/>
    </source>
</evidence>
<dbReference type="GO" id="GO:0004553">
    <property type="term" value="F:hydrolase activity, hydrolyzing O-glycosyl compounds"/>
    <property type="evidence" value="ECO:0007669"/>
    <property type="project" value="InterPro"/>
</dbReference>
<evidence type="ECO:0000256" key="3">
    <source>
        <dbReference type="SAM" id="Phobius"/>
    </source>
</evidence>
<dbReference type="InterPro" id="IPR026891">
    <property type="entry name" value="Fn3-like"/>
</dbReference>
<dbReference type="AlphaFoldDB" id="A0AB73TAZ3"/>
<protein>
    <submittedName>
        <fullName evidence="6">Beta-glucosidase</fullName>
    </submittedName>
</protein>
<dbReference type="RefSeq" id="WP_109624578.1">
    <property type="nucleotide sequence ID" value="NZ_JANKBI010000001.1"/>
</dbReference>
<evidence type="ECO:0000313" key="7">
    <source>
        <dbReference type="Proteomes" id="UP000245412"/>
    </source>
</evidence>
<name>A0AB73TAZ3_9FIRM</name>
<dbReference type="SUPFAM" id="SSF51445">
    <property type="entry name" value="(Trans)glycosidases"/>
    <property type="match status" value="1"/>
</dbReference>
<feature type="domain" description="Fibronectin type III-like" evidence="5">
    <location>
        <begin position="464"/>
        <end position="543"/>
    </location>
</feature>
<dbReference type="Proteomes" id="UP000245412">
    <property type="component" value="Unassembled WGS sequence"/>
</dbReference>